<organism evidence="1">
    <name type="scientific">Rhizophora mucronata</name>
    <name type="common">Asiatic mangrove</name>
    <dbReference type="NCBI Taxonomy" id="61149"/>
    <lineage>
        <taxon>Eukaryota</taxon>
        <taxon>Viridiplantae</taxon>
        <taxon>Streptophyta</taxon>
        <taxon>Embryophyta</taxon>
        <taxon>Tracheophyta</taxon>
        <taxon>Spermatophyta</taxon>
        <taxon>Magnoliopsida</taxon>
        <taxon>eudicotyledons</taxon>
        <taxon>Gunneridae</taxon>
        <taxon>Pentapetalae</taxon>
        <taxon>rosids</taxon>
        <taxon>fabids</taxon>
        <taxon>Malpighiales</taxon>
        <taxon>Rhizophoraceae</taxon>
        <taxon>Rhizophora</taxon>
    </lineage>
</organism>
<accession>A0A2P2N6R2</accession>
<evidence type="ECO:0000313" key="1">
    <source>
        <dbReference type="EMBL" id="MBX38135.1"/>
    </source>
</evidence>
<name>A0A2P2N6R2_RHIMU</name>
<protein>
    <submittedName>
        <fullName evidence="1">Uncharacterized protein</fullName>
    </submittedName>
</protein>
<sequence>MHALSISFSPTRYSYTAIQKCKHTYVVINKRIRVEMSVFLHLNIISSEATTSFVRP</sequence>
<proteinExistence type="predicted"/>
<dbReference type="EMBL" id="GGEC01057651">
    <property type="protein sequence ID" value="MBX38135.1"/>
    <property type="molecule type" value="Transcribed_RNA"/>
</dbReference>
<dbReference type="AlphaFoldDB" id="A0A2P2N6R2"/>
<reference evidence="1" key="1">
    <citation type="submission" date="2018-02" db="EMBL/GenBank/DDBJ databases">
        <title>Rhizophora mucronata_Transcriptome.</title>
        <authorList>
            <person name="Meera S.P."/>
            <person name="Sreeshan A."/>
            <person name="Augustine A."/>
        </authorList>
    </citation>
    <scope>NUCLEOTIDE SEQUENCE</scope>
    <source>
        <tissue evidence="1">Leaf</tissue>
    </source>
</reference>